<dbReference type="RefSeq" id="WP_176718933.1">
    <property type="nucleotide sequence ID" value="NZ_MCRI01000038.1"/>
</dbReference>
<gene>
    <name evidence="1" type="ORF">A9E74_02419</name>
</gene>
<proteinExistence type="predicted"/>
<keyword evidence="2" id="KW-1185">Reference proteome</keyword>
<dbReference type="AlphaFoldDB" id="A0A1E3GQX6"/>
<organism evidence="1 2">
    <name type="scientific">Methylophaga muralis</name>
    <dbReference type="NCBI Taxonomy" id="291169"/>
    <lineage>
        <taxon>Bacteria</taxon>
        <taxon>Pseudomonadati</taxon>
        <taxon>Pseudomonadota</taxon>
        <taxon>Gammaproteobacteria</taxon>
        <taxon>Thiotrichales</taxon>
        <taxon>Piscirickettsiaceae</taxon>
        <taxon>Methylophaga</taxon>
    </lineage>
</organism>
<evidence type="ECO:0000313" key="2">
    <source>
        <dbReference type="Proteomes" id="UP000094379"/>
    </source>
</evidence>
<comment type="caution">
    <text evidence="1">The sequence shown here is derived from an EMBL/GenBank/DDBJ whole genome shotgun (WGS) entry which is preliminary data.</text>
</comment>
<dbReference type="Proteomes" id="UP000094379">
    <property type="component" value="Unassembled WGS sequence"/>
</dbReference>
<sequence length="57" mass="6635">MRMNQMALDLETWARHYAEENVFEHNGEIIDSEKAFCSAGLHAQAKPNYHEWLASRS</sequence>
<reference evidence="1 2" key="1">
    <citation type="submission" date="2016-07" db="EMBL/GenBank/DDBJ databases">
        <title>Draft Genome Sequence of Methylophaga muralis Bur 1.</title>
        <authorList>
            <person name="Vasilenko O.V."/>
            <person name="Doronina N.V."/>
            <person name="Shmareva M.N."/>
            <person name="Tarlachkov S.V."/>
            <person name="Mustakhimov I."/>
            <person name="Trotsenko Y.A."/>
        </authorList>
    </citation>
    <scope>NUCLEOTIDE SEQUENCE [LARGE SCALE GENOMIC DNA]</scope>
    <source>
        <strain evidence="1 2">Bur 1</strain>
    </source>
</reference>
<name>A0A1E3GQX6_9GAMM</name>
<accession>A0A1E3GQX6</accession>
<evidence type="ECO:0000313" key="1">
    <source>
        <dbReference type="EMBL" id="ODN65811.1"/>
    </source>
</evidence>
<dbReference type="EMBL" id="MCRI01000038">
    <property type="protein sequence ID" value="ODN65811.1"/>
    <property type="molecule type" value="Genomic_DNA"/>
</dbReference>
<protein>
    <submittedName>
        <fullName evidence="1">Uncharacterized protein</fullName>
    </submittedName>
</protein>